<keyword evidence="3" id="KW-1185">Reference proteome</keyword>
<gene>
    <name evidence="2" type="ORF">BOQ54_06455</name>
</gene>
<proteinExistence type="predicted"/>
<dbReference type="RefSeq" id="WP_071924412.1">
    <property type="nucleotide sequence ID" value="NZ_CP018095.1"/>
</dbReference>
<reference evidence="2 3" key="1">
    <citation type="submission" date="2016-11" db="EMBL/GenBank/DDBJ databases">
        <title>Complete genome sequence of the aerobically denitrifying bacterium Chelatococcus daeguensis TAD1.</title>
        <authorList>
            <person name="Yang Y."/>
            <person name="Huang S."/>
            <person name="Lin E."/>
        </authorList>
    </citation>
    <scope>NUCLEOTIDE SEQUENCE [LARGE SCALE GENOMIC DNA]</scope>
    <source>
        <strain evidence="2 3">TAD1</strain>
    </source>
</reference>
<feature type="domain" description="DUF6456" evidence="1">
    <location>
        <begin position="125"/>
        <end position="259"/>
    </location>
</feature>
<name>A0AAC9JRI6_9HYPH</name>
<organism evidence="2 3">
    <name type="scientific">Chelatococcus daeguensis</name>
    <dbReference type="NCBI Taxonomy" id="444444"/>
    <lineage>
        <taxon>Bacteria</taxon>
        <taxon>Pseudomonadati</taxon>
        <taxon>Pseudomonadota</taxon>
        <taxon>Alphaproteobacteria</taxon>
        <taxon>Hyphomicrobiales</taxon>
        <taxon>Chelatococcaceae</taxon>
        <taxon>Chelatococcus</taxon>
    </lineage>
</organism>
<dbReference type="EMBL" id="CP018095">
    <property type="protein sequence ID" value="APF38928.1"/>
    <property type="molecule type" value="Genomic_DNA"/>
</dbReference>
<dbReference type="InterPro" id="IPR045599">
    <property type="entry name" value="DUF6456"/>
</dbReference>
<evidence type="ECO:0000313" key="3">
    <source>
        <dbReference type="Proteomes" id="UP000182703"/>
    </source>
</evidence>
<protein>
    <recommendedName>
        <fullName evidence="1">DUF6456 domain-containing protein</fullName>
    </recommendedName>
</protein>
<dbReference type="Pfam" id="PF20057">
    <property type="entry name" value="DUF6456"/>
    <property type="match status" value="1"/>
</dbReference>
<accession>A0AAC9JRI6</accession>
<evidence type="ECO:0000313" key="2">
    <source>
        <dbReference type="EMBL" id="APF38928.1"/>
    </source>
</evidence>
<dbReference type="AlphaFoldDB" id="A0AAC9JRI6"/>
<dbReference type="Proteomes" id="UP000182703">
    <property type="component" value="Chromosome"/>
</dbReference>
<evidence type="ECO:0000259" key="1">
    <source>
        <dbReference type="Pfam" id="PF20057"/>
    </source>
</evidence>
<dbReference type="KEGG" id="cdq:BOQ54_06455"/>
<sequence length="285" mass="30453">MTRHVENLSAAGQRLLLHLAQAEGAFAQASVDDAGHVALYARRGATTLGAGRVPIAAAERLVAEDLACWERPSRGRRLLVATGAGHARAARLRAGDGAEGFQAQHRDLVERVERPAAGDEARRLRVNAAESPLQSLARRRGRCGTPLVDAAGLEAGERLRRDITMGQLLPSVSARWHPVGGQGSGGMRDPASASDAVIAARQRVRRAMKAVGPEFADLLFDVCGFLKGLETVERERGWPARSAKLVLGMALARLAEHYGLAVEARGPARARSLRLWRDEGTAAPI</sequence>